<sequence length="176" mass="20160">MVSQTNEQALENLIENHLLNHAGYHSGNSKDFDTEFAIDKRQFWEFLETTQSKELDKLRDSPDWQRLILERLNRKIKKNGVLSLLKKGLAIDDANLTLFYSLPYNDLNPQIQANFAQNRFSLTRQLYFSASDSNPSIDLACFAGSPTPYLYFDRLSNNSGWCGMDRRVAVGTEATN</sequence>
<evidence type="ECO:0000313" key="2">
    <source>
        <dbReference type="Proteomes" id="UP000003835"/>
    </source>
</evidence>
<dbReference type="RefSeq" id="WP_006098859.1">
    <property type="nucleotide sequence ID" value="NZ_DS989843.1"/>
</dbReference>
<name>B4VK65_9CYAN</name>
<dbReference type="Proteomes" id="UP000003835">
    <property type="component" value="Unassembled WGS sequence"/>
</dbReference>
<dbReference type="eggNOG" id="COG0610">
    <property type="taxonomic scope" value="Bacteria"/>
</dbReference>
<organism evidence="1 2">
    <name type="scientific">Coleofasciculus chthonoplastes PCC 7420</name>
    <dbReference type="NCBI Taxonomy" id="118168"/>
    <lineage>
        <taxon>Bacteria</taxon>
        <taxon>Bacillati</taxon>
        <taxon>Cyanobacteriota</taxon>
        <taxon>Cyanophyceae</taxon>
        <taxon>Coleofasciculales</taxon>
        <taxon>Coleofasciculaceae</taxon>
        <taxon>Coleofasciculus</taxon>
    </lineage>
</organism>
<keyword evidence="2" id="KW-1185">Reference proteome</keyword>
<dbReference type="AlphaFoldDB" id="B4VK65"/>
<dbReference type="STRING" id="118168.MC7420_2922"/>
<proteinExistence type="predicted"/>
<reference evidence="1 2" key="1">
    <citation type="submission" date="2008-07" db="EMBL/GenBank/DDBJ databases">
        <authorList>
            <person name="Tandeau de Marsac N."/>
            <person name="Ferriera S."/>
            <person name="Johnson J."/>
            <person name="Kravitz S."/>
            <person name="Beeson K."/>
            <person name="Sutton G."/>
            <person name="Rogers Y.-H."/>
            <person name="Friedman R."/>
            <person name="Frazier M."/>
            <person name="Venter J.C."/>
        </authorList>
    </citation>
    <scope>NUCLEOTIDE SEQUENCE [LARGE SCALE GENOMIC DNA]</scope>
    <source>
        <strain evidence="1 2">PCC 7420</strain>
    </source>
</reference>
<dbReference type="HOGENOM" id="CLU_083584_0_0_3"/>
<protein>
    <submittedName>
        <fullName evidence="1">Uncharacterized protein</fullName>
    </submittedName>
</protein>
<evidence type="ECO:0000313" key="1">
    <source>
        <dbReference type="EMBL" id="EDX77598.1"/>
    </source>
</evidence>
<accession>B4VK65</accession>
<dbReference type="EMBL" id="DS989843">
    <property type="protein sequence ID" value="EDX77598.1"/>
    <property type="molecule type" value="Genomic_DNA"/>
</dbReference>
<gene>
    <name evidence="1" type="ORF">MC7420_2922</name>
</gene>